<feature type="transmembrane region" description="Helical" evidence="6">
    <location>
        <begin position="482"/>
        <end position="502"/>
    </location>
</feature>
<evidence type="ECO:0000256" key="6">
    <source>
        <dbReference type="SAM" id="Phobius"/>
    </source>
</evidence>
<accession>A0A2T0ABI4</accession>
<feature type="compositionally biased region" description="Polar residues" evidence="5">
    <location>
        <begin position="263"/>
        <end position="273"/>
    </location>
</feature>
<feature type="transmembrane region" description="Helical" evidence="6">
    <location>
        <begin position="345"/>
        <end position="365"/>
    </location>
</feature>
<comment type="caution">
    <text evidence="7">The sequence shown here is derived from an EMBL/GenBank/DDBJ whole genome shotgun (WGS) entry which is preliminary data.</text>
</comment>
<dbReference type="InterPro" id="IPR036259">
    <property type="entry name" value="MFS_trans_sf"/>
</dbReference>
<feature type="transmembrane region" description="Helical" evidence="6">
    <location>
        <begin position="204"/>
        <end position="223"/>
    </location>
</feature>
<feature type="transmembrane region" description="Helical" evidence="6">
    <location>
        <begin position="75"/>
        <end position="94"/>
    </location>
</feature>
<dbReference type="GO" id="GO:0022857">
    <property type="term" value="F:transmembrane transporter activity"/>
    <property type="evidence" value="ECO:0007669"/>
    <property type="project" value="InterPro"/>
</dbReference>
<dbReference type="AlphaFoldDB" id="A0A2T0ABI4"/>
<feature type="transmembrane region" description="Helical" evidence="6">
    <location>
        <begin position="46"/>
        <end position="63"/>
    </location>
</feature>
<dbReference type="InterPro" id="IPR011701">
    <property type="entry name" value="MFS"/>
</dbReference>
<feature type="transmembrane region" description="Helical" evidence="6">
    <location>
        <begin position="385"/>
        <end position="404"/>
    </location>
</feature>
<keyword evidence="2 6" id="KW-0812">Transmembrane</keyword>
<feature type="transmembrane region" description="Helical" evidence="6">
    <location>
        <begin position="106"/>
        <end position="130"/>
    </location>
</feature>
<evidence type="ECO:0000256" key="2">
    <source>
        <dbReference type="ARBA" id="ARBA00022692"/>
    </source>
</evidence>
<feature type="region of interest" description="Disordered" evidence="5">
    <location>
        <begin position="233"/>
        <end position="289"/>
    </location>
</feature>
<feature type="transmembrane region" description="Helical" evidence="6">
    <location>
        <begin position="7"/>
        <end position="26"/>
    </location>
</feature>
<protein>
    <submittedName>
        <fullName evidence="7">Major facilitator superfamily domain-containing protein</fullName>
    </submittedName>
</protein>
<dbReference type="EMBL" id="LCTV02000005">
    <property type="protein sequence ID" value="PRQ75356.1"/>
    <property type="molecule type" value="Genomic_DNA"/>
</dbReference>
<feature type="transmembrane region" description="Helical" evidence="6">
    <location>
        <begin position="142"/>
        <end position="162"/>
    </location>
</feature>
<keyword evidence="3 6" id="KW-1133">Transmembrane helix</keyword>
<dbReference type="PANTHER" id="PTHR21576">
    <property type="entry name" value="UNCHARACTERIZED NODULIN-LIKE PROTEIN"/>
    <property type="match status" value="1"/>
</dbReference>
<dbReference type="OrthoDB" id="410267at2759"/>
<evidence type="ECO:0000256" key="3">
    <source>
        <dbReference type="ARBA" id="ARBA00022989"/>
    </source>
</evidence>
<comment type="subcellular location">
    <subcellularLocation>
        <location evidence="1">Membrane</location>
        <topology evidence="1">Multi-pass membrane protein</topology>
    </subcellularLocation>
</comment>
<evidence type="ECO:0000313" key="8">
    <source>
        <dbReference type="Proteomes" id="UP000239560"/>
    </source>
</evidence>
<feature type="transmembrane region" description="Helical" evidence="6">
    <location>
        <begin position="305"/>
        <end position="325"/>
    </location>
</feature>
<evidence type="ECO:0000256" key="1">
    <source>
        <dbReference type="ARBA" id="ARBA00004141"/>
    </source>
</evidence>
<evidence type="ECO:0000256" key="4">
    <source>
        <dbReference type="ARBA" id="ARBA00023136"/>
    </source>
</evidence>
<dbReference type="PROSITE" id="PS51257">
    <property type="entry name" value="PROKAR_LIPOPROTEIN"/>
    <property type="match status" value="1"/>
</dbReference>
<proteinExistence type="predicted"/>
<dbReference type="SUPFAM" id="SSF103473">
    <property type="entry name" value="MFS general substrate transporter"/>
    <property type="match status" value="1"/>
</dbReference>
<reference evidence="7 8" key="1">
    <citation type="journal article" date="2018" name="Elife">
        <title>Functional genomics of lipid metabolism in the oleaginous yeast Rhodosporidium toruloides.</title>
        <authorList>
            <person name="Coradetti S.T."/>
            <person name="Pinel D."/>
            <person name="Geiselman G."/>
            <person name="Ito M."/>
            <person name="Mondo S."/>
            <person name="Reilly M.C."/>
            <person name="Cheng Y.F."/>
            <person name="Bauer S."/>
            <person name="Grigoriev I."/>
            <person name="Gladden J.M."/>
            <person name="Simmons B.A."/>
            <person name="Brem R."/>
            <person name="Arkin A.P."/>
            <person name="Skerker J.M."/>
        </authorList>
    </citation>
    <scope>NUCLEOTIDE SEQUENCE [LARGE SCALE GENOMIC DNA]</scope>
    <source>
        <strain evidence="7 8">NBRC 0880</strain>
    </source>
</reference>
<dbReference type="PANTHER" id="PTHR21576:SF158">
    <property type="entry name" value="RIBOSOMAL RNA-PROCESSING PROTEIN 12-LIKE CONSERVED DOMAIN-CONTAINING PROTEIN"/>
    <property type="match status" value="1"/>
</dbReference>
<dbReference type="Pfam" id="PF07690">
    <property type="entry name" value="MFS_1"/>
    <property type="match status" value="1"/>
</dbReference>
<feature type="transmembrane region" description="Helical" evidence="6">
    <location>
        <begin position="445"/>
        <end position="467"/>
    </location>
</feature>
<keyword evidence="4 6" id="KW-0472">Membrane</keyword>
<sequence>MGAHARYVVLAAATVASLSCGLNYSFSAYAPQLAARLALTSTQTNAVGAAGNMGVYLSSPFIGRMVDCRGPKPTLVFAAFALTAGYLIIRAFYLSGTTEEGLFERFGLPGLVAAELLTGMGSTAGLSSAGNSVAKSFRKRRAAALSVVLSGFGLSAFFYSTLSSLFLHPRHRSSSSHLSSPSFAPLSMLALKKRAPESDLTSDFLLLLALGSLVSMLVGLAFVRPVLREADAAKDCSTTGGEEEDEVDAESVAAEIDTERPDSSPSALASTERTPLLRSQSSKSTSSVVPDRNITGLALLRELDFYLIFLFNGLCAGVGLCYINNLGTVVRALPSSSSSPAPNPALLQSRLVSLLSIFNCLGRLLSGFGSDYLLHHRLLPLPRVFWLPLTASLLLSSQLAALAVSSPRALWIPTALTGLAHGCLFGLSGIIGLERFGIKSWSQTNGVLALAPAIFGQSTNLLFGTIYDSRANLVGKARYTPAFWMTSGMALCAVGVGAWLAGGRSEMRRRAG</sequence>
<dbReference type="GO" id="GO:0000329">
    <property type="term" value="C:fungal-type vacuole membrane"/>
    <property type="evidence" value="ECO:0007669"/>
    <property type="project" value="TreeGrafter"/>
</dbReference>
<name>A0A2T0ABI4_RHOTO</name>
<dbReference type="Proteomes" id="UP000239560">
    <property type="component" value="Unassembled WGS sequence"/>
</dbReference>
<evidence type="ECO:0000313" key="7">
    <source>
        <dbReference type="EMBL" id="PRQ75356.1"/>
    </source>
</evidence>
<organism evidence="7 8">
    <name type="scientific">Rhodotorula toruloides</name>
    <name type="common">Yeast</name>
    <name type="synonym">Rhodosporidium toruloides</name>
    <dbReference type="NCBI Taxonomy" id="5286"/>
    <lineage>
        <taxon>Eukaryota</taxon>
        <taxon>Fungi</taxon>
        <taxon>Dikarya</taxon>
        <taxon>Basidiomycota</taxon>
        <taxon>Pucciniomycotina</taxon>
        <taxon>Microbotryomycetes</taxon>
        <taxon>Sporidiobolales</taxon>
        <taxon>Sporidiobolaceae</taxon>
        <taxon>Rhodotorula</taxon>
    </lineage>
</organism>
<dbReference type="Gene3D" id="1.20.1250.20">
    <property type="entry name" value="MFS general substrate transporter like domains"/>
    <property type="match status" value="1"/>
</dbReference>
<gene>
    <name evidence="7" type="ORF">AAT19DRAFT_14378</name>
</gene>
<evidence type="ECO:0000256" key="5">
    <source>
        <dbReference type="SAM" id="MobiDB-lite"/>
    </source>
</evidence>
<feature type="transmembrane region" description="Helical" evidence="6">
    <location>
        <begin position="410"/>
        <end position="433"/>
    </location>
</feature>